<dbReference type="Pfam" id="PF05170">
    <property type="entry name" value="AsmA"/>
    <property type="match status" value="2"/>
</dbReference>
<dbReference type="GO" id="GO:0090313">
    <property type="term" value="P:regulation of protein targeting to membrane"/>
    <property type="evidence" value="ECO:0007669"/>
    <property type="project" value="TreeGrafter"/>
</dbReference>
<dbReference type="PANTHER" id="PTHR30441">
    <property type="entry name" value="DUF748 DOMAIN-CONTAINING PROTEIN"/>
    <property type="match status" value="1"/>
</dbReference>
<comment type="caution">
    <text evidence="3">The sequence shown here is derived from an EMBL/GenBank/DDBJ whole genome shotgun (WGS) entry which is preliminary data.</text>
</comment>
<dbReference type="AlphaFoldDB" id="A0A3L8PWT8"/>
<keyword evidence="4" id="KW-1185">Reference proteome</keyword>
<feature type="domain" description="AsmA" evidence="2">
    <location>
        <begin position="6"/>
        <end position="167"/>
    </location>
</feature>
<evidence type="ECO:0000256" key="1">
    <source>
        <dbReference type="SAM" id="Phobius"/>
    </source>
</evidence>
<dbReference type="EMBL" id="QZEI01000039">
    <property type="protein sequence ID" value="RLV59259.1"/>
    <property type="molecule type" value="Genomic_DNA"/>
</dbReference>
<accession>A0A3L8PWT8</accession>
<evidence type="ECO:0000313" key="4">
    <source>
        <dbReference type="Proteomes" id="UP000281474"/>
    </source>
</evidence>
<dbReference type="GO" id="GO:0005886">
    <property type="term" value="C:plasma membrane"/>
    <property type="evidence" value="ECO:0007669"/>
    <property type="project" value="TreeGrafter"/>
</dbReference>
<keyword evidence="1" id="KW-0812">Transmembrane</keyword>
<keyword evidence="1" id="KW-1133">Transmembrane helix</keyword>
<reference evidence="3 4" key="1">
    <citation type="submission" date="2018-09" db="EMBL/GenBank/DDBJ databases">
        <title>Phylogeny of the Shewanellaceae, and recommendation for two new genera, Pseudoshewanella and Parashewanella.</title>
        <authorList>
            <person name="Wang G."/>
        </authorList>
    </citation>
    <scope>NUCLEOTIDE SEQUENCE [LARGE SCALE GENOMIC DNA]</scope>
    <source>
        <strain evidence="3 4">C51</strain>
    </source>
</reference>
<proteinExistence type="predicted"/>
<evidence type="ECO:0000313" key="3">
    <source>
        <dbReference type="EMBL" id="RLV59259.1"/>
    </source>
</evidence>
<feature type="transmembrane region" description="Helical" evidence="1">
    <location>
        <begin position="7"/>
        <end position="28"/>
    </location>
</feature>
<dbReference type="RefSeq" id="WP_121839428.1">
    <property type="nucleotide sequence ID" value="NZ_ML014788.1"/>
</dbReference>
<dbReference type="PANTHER" id="PTHR30441:SF4">
    <property type="entry name" value="PROTEIN ASMA"/>
    <property type="match status" value="1"/>
</dbReference>
<organism evidence="3 4">
    <name type="scientific">Parashewanella curva</name>
    <dbReference type="NCBI Taxonomy" id="2338552"/>
    <lineage>
        <taxon>Bacteria</taxon>
        <taxon>Pseudomonadati</taxon>
        <taxon>Pseudomonadota</taxon>
        <taxon>Gammaproteobacteria</taxon>
        <taxon>Alteromonadales</taxon>
        <taxon>Shewanellaceae</taxon>
        <taxon>Parashewanella</taxon>
    </lineage>
</organism>
<dbReference type="InterPro" id="IPR052894">
    <property type="entry name" value="AsmA-related"/>
</dbReference>
<gene>
    <name evidence="3" type="ORF">D5018_12990</name>
</gene>
<dbReference type="Proteomes" id="UP000281474">
    <property type="component" value="Unassembled WGS sequence"/>
</dbReference>
<dbReference type="OrthoDB" id="9766390at2"/>
<sequence>MKLIKGLAISIAVIITALVLYLTLFFNINQLKPQLTDSIEDATGYKANIDGELGWKLFPTIGIEVNGLEIENPSGFSKKELIRIDHVVADVALLPLLSKNIEVKTVQFKDMKLNLLTDKGGRTNLYKLQEKGNTANTKPQPEVNKTKQNEQSTIDIGAVSIAGIDIENIVIYQQNLQVQSEQTLKLEYFNLAKFGLDSDSSFKMKATVKQPELNAEVTGNGVINVASTLQSLSIKSFEANLSAKGNQLPTGHINAVLKVAANVDLEKQTANLDVSQVQINDIKGNGSLRANYGLKVPNVNISFNFGDVDLTPYFPRGTENANSKVDEETAQASVANEVSNKEPDLSALASINGSAKVTIKSIKAKNVHASNLSIMANISNSVLTIKDISSDLYQGKLQGKASLDARKSIASYNFSANLTKFQFQPLLKDALDTQEISGETNLSISGSGHGVSPLAIKQKLAARGSVAVTDGAYHGVDIGKMLSNFESQLKGEAAPKETEVDKTLFENLGTEFAINNGVMQISNTALTSPVLKVKGNGTANLLTDKLAYKLSVNVTESNSHKSGLNQLRGRDIPFLVTGSLSDPKFRLDTQAVLKQQLDKEKDKLKDKIKKKLFGKFGF</sequence>
<evidence type="ECO:0000259" key="2">
    <source>
        <dbReference type="Pfam" id="PF05170"/>
    </source>
</evidence>
<feature type="domain" description="AsmA" evidence="2">
    <location>
        <begin position="175"/>
        <end position="522"/>
    </location>
</feature>
<protein>
    <submittedName>
        <fullName evidence="3">AsmA family protein</fullName>
    </submittedName>
</protein>
<name>A0A3L8PWT8_9GAMM</name>
<dbReference type="InterPro" id="IPR007844">
    <property type="entry name" value="AsmA"/>
</dbReference>
<keyword evidence="1" id="KW-0472">Membrane</keyword>